<organism evidence="3">
    <name type="scientific">Apis mellifera</name>
    <name type="common">Honeybee</name>
    <dbReference type="NCBI Taxonomy" id="7460"/>
    <lineage>
        <taxon>Eukaryota</taxon>
        <taxon>Metazoa</taxon>
        <taxon>Ecdysozoa</taxon>
        <taxon>Arthropoda</taxon>
        <taxon>Hexapoda</taxon>
        <taxon>Insecta</taxon>
        <taxon>Pterygota</taxon>
        <taxon>Neoptera</taxon>
        <taxon>Endopterygota</taxon>
        <taxon>Hymenoptera</taxon>
        <taxon>Apocrita</taxon>
        <taxon>Aculeata</taxon>
        <taxon>Apoidea</taxon>
        <taxon>Anthophila</taxon>
        <taxon>Apidae</taxon>
        <taxon>Apis</taxon>
    </lineage>
</organism>
<proteinExistence type="predicted"/>
<evidence type="ECO:0000313" key="5">
    <source>
        <dbReference type="RefSeq" id="XP_016770809.1"/>
    </source>
</evidence>
<feature type="signal peptide" evidence="2">
    <location>
        <begin position="1"/>
        <end position="19"/>
    </location>
</feature>
<dbReference type="Proteomes" id="UP000005203">
    <property type="component" value="Linkage group LG11"/>
</dbReference>
<dbReference type="RefSeq" id="XP_016770809.1">
    <property type="nucleotide sequence ID" value="XM_016915320.2"/>
</dbReference>
<evidence type="ECO:0000256" key="2">
    <source>
        <dbReference type="SAM" id="SignalP"/>
    </source>
</evidence>
<accession>A0A8B7KQJ2</accession>
<protein>
    <submittedName>
        <fullName evidence="5">Cilia- and flagella-associated protein 251-like</fullName>
    </submittedName>
</protein>
<dbReference type="OrthoDB" id="7614737at2759"/>
<gene>
    <name evidence="3" type="primary">107965285</name>
    <name evidence="5" type="synonym">LOC107965285</name>
</gene>
<feature type="region of interest" description="Disordered" evidence="1">
    <location>
        <begin position="30"/>
        <end position="66"/>
    </location>
</feature>
<evidence type="ECO:0000313" key="4">
    <source>
        <dbReference type="Proteomes" id="UP000005203"/>
    </source>
</evidence>
<feature type="chain" id="PRO_5044659921" evidence="2">
    <location>
        <begin position="20"/>
        <end position="372"/>
    </location>
</feature>
<dbReference type="EnsemblMetazoa" id="XM_016915320">
    <property type="protein sequence ID" value="XP_016770809"/>
    <property type="gene ID" value="LOC107965285"/>
</dbReference>
<reference evidence="3" key="1">
    <citation type="submission" date="2021-01" db="UniProtKB">
        <authorList>
            <consortium name="EnsemblMetazoa"/>
        </authorList>
    </citation>
    <scope>IDENTIFICATION</scope>
    <source>
        <strain evidence="3">DH4</strain>
    </source>
</reference>
<evidence type="ECO:0000313" key="3">
    <source>
        <dbReference type="EnsemblMetazoa" id="XP_016770809"/>
    </source>
</evidence>
<sequence length="372" mass="41963">MKYMLLLLSIFICAHIVCAGVNTELKKDGELKEESYEKSESKSLKEIKEERASKSKSERLKIREEKREEEEKSKSLNLVVVREKITKLSSWLKEEKDISPLLEEKNGKGLLGLEDVTDELNIALKSLKEGKKFDTWKFEKGSEDVRSLEELDTSVVELLKLIKEGKTDHGAIDLEKNGKVLVDLEKISENILETCGSQKKTVEVVDDKDKKWNKESGWKKNLNDLDWKKDLDKDKVGGGLLGGLSGLLNSLKSEKGLLGLLNKNQIELLIPLISEIKKKNIDFNLFDSVDSVERNLDLKLFTSSVSKVTELLNKGIDIQTILNAKNGDEFDLSGKELKNVKGIFGLIGSLKRSLGLENILNLPFKRIPLLKL</sequence>
<accession>A0A7M7IIN9</accession>
<keyword evidence="2" id="KW-0732">Signal</keyword>
<reference evidence="5" key="2">
    <citation type="submission" date="2025-04" db="UniProtKB">
        <authorList>
            <consortium name="RefSeq"/>
        </authorList>
    </citation>
    <scope>IDENTIFICATION</scope>
    <source>
        <strain evidence="5">DH4</strain>
        <tissue evidence="5">Whole body</tissue>
    </source>
</reference>
<name>A0A7M7IIN9_APIME</name>
<dbReference type="AlphaFoldDB" id="A0A7M7IIN9"/>
<evidence type="ECO:0000256" key="1">
    <source>
        <dbReference type="SAM" id="MobiDB-lite"/>
    </source>
</evidence>
<dbReference type="KEGG" id="ame:107965285"/>
<dbReference type="GeneID" id="107965285"/>
<keyword evidence="4" id="KW-1185">Reference proteome</keyword>